<dbReference type="PANTHER" id="PTHR21621:SF0">
    <property type="entry name" value="BETA-CITRYLGLUTAMATE SYNTHASE B-RELATED"/>
    <property type="match status" value="1"/>
</dbReference>
<dbReference type="RefSeq" id="WP_222851238.1">
    <property type="nucleotide sequence ID" value="NZ_WLZY01000003.1"/>
</dbReference>
<dbReference type="GO" id="GO:0018169">
    <property type="term" value="F:ribosomal S6-glutamic acid ligase activity"/>
    <property type="evidence" value="ECO:0007669"/>
    <property type="project" value="TreeGrafter"/>
</dbReference>
<evidence type="ECO:0000313" key="3">
    <source>
        <dbReference type="EMBL" id="NDL57422.1"/>
    </source>
</evidence>
<gene>
    <name evidence="3" type="ORF">F7O44_10095</name>
</gene>
<name>A0A7K3M3E2_9ACTN</name>
<dbReference type="Gene3D" id="3.30.1490.20">
    <property type="entry name" value="ATP-grasp fold, A domain"/>
    <property type="match status" value="1"/>
</dbReference>
<dbReference type="EMBL" id="WLZY01000003">
    <property type="protein sequence ID" value="NDL57422.1"/>
    <property type="molecule type" value="Genomic_DNA"/>
</dbReference>
<comment type="caution">
    <text evidence="3">The sequence shown here is derived from an EMBL/GenBank/DDBJ whole genome shotgun (WGS) entry which is preliminary data.</text>
</comment>
<evidence type="ECO:0000313" key="4">
    <source>
        <dbReference type="Proteomes" id="UP000460435"/>
    </source>
</evidence>
<proteinExistence type="predicted"/>
<accession>A0A7K3M3E2</accession>
<evidence type="ECO:0000256" key="1">
    <source>
        <dbReference type="PROSITE-ProRule" id="PRU00409"/>
    </source>
</evidence>
<reference evidence="3 4" key="1">
    <citation type="submission" date="2019-11" db="EMBL/GenBank/DDBJ databases">
        <authorList>
            <person name="Li X.-J."/>
            <person name="Feng X.-M."/>
        </authorList>
    </citation>
    <scope>NUCLEOTIDE SEQUENCE [LARGE SCALE GENOMIC DNA]</scope>
    <source>
        <strain evidence="3 4">XMNu-373</strain>
    </source>
</reference>
<dbReference type="GO" id="GO:0009432">
    <property type="term" value="P:SOS response"/>
    <property type="evidence" value="ECO:0007669"/>
    <property type="project" value="TreeGrafter"/>
</dbReference>
<dbReference type="GO" id="GO:0005524">
    <property type="term" value="F:ATP binding"/>
    <property type="evidence" value="ECO:0007669"/>
    <property type="project" value="UniProtKB-UniRule"/>
</dbReference>
<dbReference type="PROSITE" id="PS50975">
    <property type="entry name" value="ATP_GRASP"/>
    <property type="match status" value="1"/>
</dbReference>
<dbReference type="Proteomes" id="UP000460435">
    <property type="component" value="Unassembled WGS sequence"/>
</dbReference>
<protein>
    <recommendedName>
        <fullName evidence="2">ATP-grasp domain-containing protein</fullName>
    </recommendedName>
</protein>
<dbReference type="InterPro" id="IPR013815">
    <property type="entry name" value="ATP_grasp_subdomain_1"/>
</dbReference>
<keyword evidence="1" id="KW-0067">ATP-binding</keyword>
<dbReference type="Gene3D" id="3.30.470.20">
    <property type="entry name" value="ATP-grasp fold, B domain"/>
    <property type="match status" value="1"/>
</dbReference>
<feature type="domain" description="ATP-grasp" evidence="2">
    <location>
        <begin position="77"/>
        <end position="327"/>
    </location>
</feature>
<organism evidence="3 4">
    <name type="scientific">Phytoactinopolyspora mesophila</name>
    <dbReference type="NCBI Taxonomy" id="2650750"/>
    <lineage>
        <taxon>Bacteria</taxon>
        <taxon>Bacillati</taxon>
        <taxon>Actinomycetota</taxon>
        <taxon>Actinomycetes</taxon>
        <taxon>Jiangellales</taxon>
        <taxon>Jiangellaceae</taxon>
        <taxon>Phytoactinopolyspora</taxon>
    </lineage>
</organism>
<dbReference type="GO" id="GO:0005737">
    <property type="term" value="C:cytoplasm"/>
    <property type="evidence" value="ECO:0007669"/>
    <property type="project" value="TreeGrafter"/>
</dbReference>
<keyword evidence="1" id="KW-0547">Nucleotide-binding</keyword>
<dbReference type="AlphaFoldDB" id="A0A7K3M3E2"/>
<dbReference type="SUPFAM" id="SSF56059">
    <property type="entry name" value="Glutathione synthetase ATP-binding domain-like"/>
    <property type="match status" value="1"/>
</dbReference>
<sequence>MDLESALAYMKEHGFRGRVNNALVISRALDRGVTVRPDRKGRVQLRKGRRKWLFHNGWSNLNHRLVTRCATQKEITSRLLRARGLPAPENAYFGADDIERAWAWAEPVLPVVVKPSDLSKGDAVHVDIKDRGAFEGAFNVVVRRSGGALIEVLGRGVEHRITTIDGEIAAATKRLPAHVVGDGITTIEGLVALKNQQRESSGNPVHKLLKLDAVAIEQMTRQGLTSTSVPESGVHVALRATSNVSTGGDAVDATDDLRPDEAEIVRQAARAIPGLRIAGFDVLLPRGSESSGPSIIEVNTAPMISMHHYPWTGQPRDVADRILDAMFVE</sequence>
<dbReference type="InterPro" id="IPR011761">
    <property type="entry name" value="ATP-grasp"/>
</dbReference>
<dbReference type="GO" id="GO:0046872">
    <property type="term" value="F:metal ion binding"/>
    <property type="evidence" value="ECO:0007669"/>
    <property type="project" value="InterPro"/>
</dbReference>
<keyword evidence="4" id="KW-1185">Reference proteome</keyword>
<evidence type="ECO:0000259" key="2">
    <source>
        <dbReference type="PROSITE" id="PS50975"/>
    </source>
</evidence>
<dbReference type="PANTHER" id="PTHR21621">
    <property type="entry name" value="RIBOSOMAL PROTEIN S6 MODIFICATION PROTEIN"/>
    <property type="match status" value="1"/>
</dbReference>